<name>A0ABY6MH18_9BACT</name>
<dbReference type="Proteomes" id="UP001163156">
    <property type="component" value="Chromosome"/>
</dbReference>
<dbReference type="RefSeq" id="WP_264808756.1">
    <property type="nucleotide sequence ID" value="NZ_CP110226.1"/>
</dbReference>
<dbReference type="Gene3D" id="1.10.30.50">
    <property type="match status" value="1"/>
</dbReference>
<evidence type="ECO:0000313" key="1">
    <source>
        <dbReference type="EMBL" id="UZD22300.1"/>
    </source>
</evidence>
<gene>
    <name evidence="1" type="ORF">OM944_16765</name>
</gene>
<accession>A0ABY6MH18</accession>
<evidence type="ECO:0000313" key="2">
    <source>
        <dbReference type="Proteomes" id="UP001163156"/>
    </source>
</evidence>
<proteinExistence type="predicted"/>
<protein>
    <recommendedName>
        <fullName evidence="3">HNH endonuclease</fullName>
    </recommendedName>
</protein>
<evidence type="ECO:0008006" key="3">
    <source>
        <dbReference type="Google" id="ProtNLM"/>
    </source>
</evidence>
<organism evidence="1 2">
    <name type="scientific">Algoriphagus halophytocola</name>
    <dbReference type="NCBI Taxonomy" id="2991499"/>
    <lineage>
        <taxon>Bacteria</taxon>
        <taxon>Pseudomonadati</taxon>
        <taxon>Bacteroidota</taxon>
        <taxon>Cytophagia</taxon>
        <taxon>Cytophagales</taxon>
        <taxon>Cyclobacteriaceae</taxon>
        <taxon>Algoriphagus</taxon>
    </lineage>
</organism>
<sequence>MLFKYKYVNHEIEKFQKYSDFLFNHVWTKARGDFDSSKLNQYPELKTIYETLHYDDGDWAQFFNSSIENIYAEFLKLGKAQRKELKRWYRTNNKIHSLCVNTHKSPIKYSEIENRYPRLSVLLKAFYERLYGASSPFNLAVFGKLKELKKSHYQDFIEANFDGHEGICPFCGLNTIKGNDHSKLEAYDHFIPKGKYPFNSINFKNLAPMCHECNSSYKLEVNPLMNIDPLSKSISRRKAFYPYSKENWNVDIQVELRNPDLKTLSKEEIGITTTCNGRNDEIESWMEVFGIEERYRAKLLGKKAGINWYYKLKDGIHNARIKLKNENLTKEEWLDYLLGECEEDLIADCNFLKKPFYEECERINIA</sequence>
<reference evidence="1" key="1">
    <citation type="submission" date="2022-10" db="EMBL/GenBank/DDBJ databases">
        <title>Algoriphagus sp. a novel bacteria isolate from halophytes salicornia europaea.</title>
        <authorList>
            <person name="Peng Y."/>
            <person name="Jiang L."/>
            <person name="Lee J."/>
        </authorList>
    </citation>
    <scope>NUCLEOTIDE SEQUENCE</scope>
    <source>
        <strain evidence="1">TR-M5</strain>
    </source>
</reference>
<keyword evidence="2" id="KW-1185">Reference proteome</keyword>
<dbReference type="EMBL" id="CP110226">
    <property type="protein sequence ID" value="UZD22300.1"/>
    <property type="molecule type" value="Genomic_DNA"/>
</dbReference>